<proteinExistence type="predicted"/>
<dbReference type="EMBL" id="BMIJ01000003">
    <property type="protein sequence ID" value="GGB89250.1"/>
    <property type="molecule type" value="Genomic_DNA"/>
</dbReference>
<keyword evidence="2" id="KW-1185">Reference proteome</keyword>
<sequence length="100" mass="10934">MQHAPYVFYSSRVSIVARALLLDDLVAIGVNDTKPNWLKTDTFIRAEVPRGVVDISAGPAAHLLVSKKQWRCVPDDVGYFGGWGSFSGQDPINELDESTG</sequence>
<evidence type="ECO:0000313" key="2">
    <source>
        <dbReference type="Proteomes" id="UP000629025"/>
    </source>
</evidence>
<gene>
    <name evidence="1" type="ORF">GCM10011352_14040</name>
</gene>
<name>A0ABQ1K5X0_9GAMM</name>
<dbReference type="Proteomes" id="UP000629025">
    <property type="component" value="Unassembled WGS sequence"/>
</dbReference>
<comment type="caution">
    <text evidence="1">The sequence shown here is derived from an EMBL/GenBank/DDBJ whole genome shotgun (WGS) entry which is preliminary data.</text>
</comment>
<accession>A0ABQ1K5X0</accession>
<evidence type="ECO:0000313" key="1">
    <source>
        <dbReference type="EMBL" id="GGB89250.1"/>
    </source>
</evidence>
<reference evidence="2" key="1">
    <citation type="journal article" date="2019" name="Int. J. Syst. Evol. Microbiol.">
        <title>The Global Catalogue of Microorganisms (GCM) 10K type strain sequencing project: providing services to taxonomists for standard genome sequencing and annotation.</title>
        <authorList>
            <consortium name="The Broad Institute Genomics Platform"/>
            <consortium name="The Broad Institute Genome Sequencing Center for Infectious Disease"/>
            <person name="Wu L."/>
            <person name="Ma J."/>
        </authorList>
    </citation>
    <scope>NUCLEOTIDE SEQUENCE [LARGE SCALE GENOMIC DNA]</scope>
    <source>
        <strain evidence="2">CGMCC 1.15341</strain>
    </source>
</reference>
<organism evidence="1 2">
    <name type="scientific">Marinobacterium zhoushanense</name>
    <dbReference type="NCBI Taxonomy" id="1679163"/>
    <lineage>
        <taxon>Bacteria</taxon>
        <taxon>Pseudomonadati</taxon>
        <taxon>Pseudomonadota</taxon>
        <taxon>Gammaproteobacteria</taxon>
        <taxon>Oceanospirillales</taxon>
        <taxon>Oceanospirillaceae</taxon>
        <taxon>Marinobacterium</taxon>
    </lineage>
</organism>
<protein>
    <submittedName>
        <fullName evidence="1">Uncharacterized protein</fullName>
    </submittedName>
</protein>